<sequence length="309" mass="33603">MLGESMTELRSARDRALRLYDSTAARTSAGVLAAYSTSFGLGTRLLGRRGQEDIRAIYALVRLADEVVDTYRGDDAGAELDELEEQTARALRTGYSTNLVVHAFARTARRVGISAAETGPFFASMRADLTVREHDRASYEAYVYGSAEVVGLMCVRAFLNEDRRPGEPVREPDQVQVRGARALGAAFQKINFLRDLGADTEELGRTYFPGTVPGHLDDAQLAAILREITDDVEAARAAVPSLPRRARYAVGATLALYQRLLDEIATRAPQDLLVGRVRLPAPVKLLVVGESVLAEARAGRADDPGRLDA</sequence>
<gene>
    <name evidence="3" type="ORF">CXY01_07510</name>
</gene>
<evidence type="ECO:0000256" key="2">
    <source>
        <dbReference type="ARBA" id="ARBA00022679"/>
    </source>
</evidence>
<dbReference type="InterPro" id="IPR019845">
    <property type="entry name" value="Squalene/phytoene_synthase_CS"/>
</dbReference>
<organism evidence="3 4">
    <name type="scientific">Cellulomonas xylanilytica</name>
    <dbReference type="NCBI Taxonomy" id="233583"/>
    <lineage>
        <taxon>Bacteria</taxon>
        <taxon>Bacillati</taxon>
        <taxon>Actinomycetota</taxon>
        <taxon>Actinomycetes</taxon>
        <taxon>Micrococcales</taxon>
        <taxon>Cellulomonadaceae</taxon>
        <taxon>Cellulomonas</taxon>
    </lineage>
</organism>
<dbReference type="PROSITE" id="PS01045">
    <property type="entry name" value="SQUALEN_PHYTOEN_SYN_2"/>
    <property type="match status" value="1"/>
</dbReference>
<evidence type="ECO:0000313" key="4">
    <source>
        <dbReference type="Proteomes" id="UP000321118"/>
    </source>
</evidence>
<dbReference type="SFLD" id="SFLDS00005">
    <property type="entry name" value="Isoprenoid_Synthase_Type_I"/>
    <property type="match status" value="1"/>
</dbReference>
<dbReference type="SUPFAM" id="SSF48576">
    <property type="entry name" value="Terpenoid synthases"/>
    <property type="match status" value="1"/>
</dbReference>
<evidence type="ECO:0000256" key="1">
    <source>
        <dbReference type="ARBA" id="ARBA00004684"/>
    </source>
</evidence>
<evidence type="ECO:0000313" key="3">
    <source>
        <dbReference type="EMBL" id="GEK20231.1"/>
    </source>
</evidence>
<comment type="pathway">
    <text evidence="1">Carotenoid biosynthesis; phytoene biosynthesis.</text>
</comment>
<dbReference type="AlphaFoldDB" id="A0A510V2Z7"/>
<protein>
    <submittedName>
        <fullName evidence="3">Phytoene synthase</fullName>
    </submittedName>
</protein>
<dbReference type="InterPro" id="IPR002060">
    <property type="entry name" value="Squ/phyt_synthse"/>
</dbReference>
<dbReference type="PANTHER" id="PTHR31480">
    <property type="entry name" value="BIFUNCTIONAL LYCOPENE CYCLASE/PHYTOENE SYNTHASE"/>
    <property type="match status" value="1"/>
</dbReference>
<dbReference type="Pfam" id="PF00494">
    <property type="entry name" value="SQS_PSY"/>
    <property type="match status" value="1"/>
</dbReference>
<accession>A0A510V2Z7</accession>
<dbReference type="SFLD" id="SFLDG01212">
    <property type="entry name" value="Phytoene_synthase_like"/>
    <property type="match status" value="1"/>
</dbReference>
<proteinExistence type="predicted"/>
<keyword evidence="4" id="KW-1185">Reference proteome</keyword>
<keyword evidence="2" id="KW-0808">Transferase</keyword>
<dbReference type="Gene3D" id="1.10.600.10">
    <property type="entry name" value="Farnesyl Diphosphate Synthase"/>
    <property type="match status" value="1"/>
</dbReference>
<dbReference type="GO" id="GO:0008299">
    <property type="term" value="P:isoprenoid biosynthetic process"/>
    <property type="evidence" value="ECO:0007669"/>
    <property type="project" value="UniProtKB-ARBA"/>
</dbReference>
<dbReference type="InterPro" id="IPR008949">
    <property type="entry name" value="Isoprenoid_synthase_dom_sf"/>
</dbReference>
<dbReference type="InterPro" id="IPR044843">
    <property type="entry name" value="Trans_IPPS_bact-type"/>
</dbReference>
<dbReference type="EMBL" id="BJUB01000002">
    <property type="protein sequence ID" value="GEK20231.1"/>
    <property type="molecule type" value="Genomic_DNA"/>
</dbReference>
<dbReference type="Proteomes" id="UP000321118">
    <property type="component" value="Unassembled WGS sequence"/>
</dbReference>
<comment type="caution">
    <text evidence="3">The sequence shown here is derived from an EMBL/GenBank/DDBJ whole genome shotgun (WGS) entry which is preliminary data.</text>
</comment>
<name>A0A510V2Z7_9CELL</name>
<dbReference type="GO" id="GO:0004311">
    <property type="term" value="F:geranylgeranyl diphosphate synthase activity"/>
    <property type="evidence" value="ECO:0007669"/>
    <property type="project" value="InterPro"/>
</dbReference>
<reference evidence="3 4" key="1">
    <citation type="submission" date="2019-07" db="EMBL/GenBank/DDBJ databases">
        <title>Whole genome shotgun sequence of Cellulomonas xylanilytica NBRC 101102.</title>
        <authorList>
            <person name="Hosoyama A."/>
            <person name="Uohara A."/>
            <person name="Ohji S."/>
            <person name="Ichikawa N."/>
        </authorList>
    </citation>
    <scope>NUCLEOTIDE SEQUENCE [LARGE SCALE GENOMIC DNA]</scope>
    <source>
        <strain evidence="3 4">NBRC 101102</strain>
    </source>
</reference>
<dbReference type="UniPathway" id="UPA00799"/>
<dbReference type="SFLD" id="SFLDG01018">
    <property type="entry name" value="Squalene/Phytoene_Synthase_Lik"/>
    <property type="match status" value="1"/>
</dbReference>